<reference evidence="3" key="1">
    <citation type="submission" date="2023-07" db="EMBL/GenBank/DDBJ databases">
        <title>Paracoccus sp. MBLB3053 whole genome sequence.</title>
        <authorList>
            <person name="Hwang C.Y."/>
            <person name="Cho E.-S."/>
            <person name="Seo M.-J."/>
        </authorList>
    </citation>
    <scope>NUCLEOTIDE SEQUENCE [LARGE SCALE GENOMIC DNA]</scope>
    <source>
        <strain evidence="3">MBLB3053</strain>
    </source>
</reference>
<name>A0ABU2HY76_9RHOB</name>
<evidence type="ECO:0000313" key="3">
    <source>
        <dbReference type="Proteomes" id="UP001269144"/>
    </source>
</evidence>
<dbReference type="Gene3D" id="1.20.1050.10">
    <property type="match status" value="1"/>
</dbReference>
<dbReference type="Gene3D" id="3.40.30.10">
    <property type="entry name" value="Glutaredoxin"/>
    <property type="match status" value="1"/>
</dbReference>
<dbReference type="InterPro" id="IPR050983">
    <property type="entry name" value="GST_Omega/HSP26"/>
</dbReference>
<feature type="domain" description="GST N-terminal" evidence="1">
    <location>
        <begin position="1"/>
        <end position="84"/>
    </location>
</feature>
<sequence length="213" mass="24284">MSLTLHWSPRSPYVRKAMVALHEKGLADHVTTVRTAADPLIPHEGLMRTNPLSKIPTLERDGAKPIFDSRVIMEWADATGTQGPRLFPSEPEARWRTLSLEAVGNGLLDIALPWLVEVRMRPENLRYDVQIDAWRRKLNSVVDWLEAEIQAIAERPFDAGHIAIGVALCYLDFRFDSEKWRQTRPLLTAWHAEFSLRPSVLATTFRDDPRPTA</sequence>
<dbReference type="InterPro" id="IPR036282">
    <property type="entry name" value="Glutathione-S-Trfase_C_sf"/>
</dbReference>
<accession>A0ABU2HY76</accession>
<proteinExistence type="predicted"/>
<organism evidence="2 3">
    <name type="scientific">Paracoccus aurantius</name>
    <dbReference type="NCBI Taxonomy" id="3073814"/>
    <lineage>
        <taxon>Bacteria</taxon>
        <taxon>Pseudomonadati</taxon>
        <taxon>Pseudomonadota</taxon>
        <taxon>Alphaproteobacteria</taxon>
        <taxon>Rhodobacterales</taxon>
        <taxon>Paracoccaceae</taxon>
        <taxon>Paracoccus</taxon>
    </lineage>
</organism>
<gene>
    <name evidence="2" type="ORF">RGQ15_19125</name>
</gene>
<keyword evidence="3" id="KW-1185">Reference proteome</keyword>
<dbReference type="SUPFAM" id="SSF47616">
    <property type="entry name" value="GST C-terminal domain-like"/>
    <property type="match status" value="1"/>
</dbReference>
<dbReference type="PROSITE" id="PS50404">
    <property type="entry name" value="GST_NTER"/>
    <property type="match status" value="1"/>
</dbReference>
<dbReference type="RefSeq" id="WP_311162386.1">
    <property type="nucleotide sequence ID" value="NZ_JAVQLW010000004.1"/>
</dbReference>
<dbReference type="CDD" id="cd03205">
    <property type="entry name" value="GST_C_6"/>
    <property type="match status" value="1"/>
</dbReference>
<evidence type="ECO:0000259" key="1">
    <source>
        <dbReference type="PROSITE" id="PS50404"/>
    </source>
</evidence>
<evidence type="ECO:0000313" key="2">
    <source>
        <dbReference type="EMBL" id="MDS9469682.1"/>
    </source>
</evidence>
<protein>
    <submittedName>
        <fullName evidence="2">Glutathione S-transferase family protein</fullName>
    </submittedName>
</protein>
<dbReference type="EMBL" id="JAVQLW010000004">
    <property type="protein sequence ID" value="MDS9469682.1"/>
    <property type="molecule type" value="Genomic_DNA"/>
</dbReference>
<dbReference type="PANTHER" id="PTHR43968">
    <property type="match status" value="1"/>
</dbReference>
<dbReference type="PANTHER" id="PTHR43968:SF6">
    <property type="entry name" value="GLUTATHIONE S-TRANSFERASE OMEGA"/>
    <property type="match status" value="1"/>
</dbReference>
<comment type="caution">
    <text evidence="2">The sequence shown here is derived from an EMBL/GenBank/DDBJ whole genome shotgun (WGS) entry which is preliminary data.</text>
</comment>
<dbReference type="Pfam" id="PF13409">
    <property type="entry name" value="GST_N_2"/>
    <property type="match status" value="1"/>
</dbReference>
<dbReference type="SUPFAM" id="SSF52833">
    <property type="entry name" value="Thioredoxin-like"/>
    <property type="match status" value="1"/>
</dbReference>
<dbReference type="InterPro" id="IPR036249">
    <property type="entry name" value="Thioredoxin-like_sf"/>
</dbReference>
<dbReference type="InterPro" id="IPR004045">
    <property type="entry name" value="Glutathione_S-Trfase_N"/>
</dbReference>
<dbReference type="Proteomes" id="UP001269144">
    <property type="component" value="Unassembled WGS sequence"/>
</dbReference>